<comment type="catalytic activity">
    <reaction evidence="5">
        <text>spectinomycin + ATP = 9-O-adenylylspectinomycin + diphosphate</text>
        <dbReference type="Rhea" id="RHEA:63228"/>
        <dbReference type="ChEBI" id="CHEBI:30616"/>
        <dbReference type="ChEBI" id="CHEBI:33019"/>
        <dbReference type="ChEBI" id="CHEBI:146260"/>
        <dbReference type="ChEBI" id="CHEBI:146261"/>
    </reaction>
</comment>
<evidence type="ECO:0000313" key="10">
    <source>
        <dbReference type="Proteomes" id="UP000565576"/>
    </source>
</evidence>
<evidence type="ECO:0000259" key="8">
    <source>
        <dbReference type="Pfam" id="PF13427"/>
    </source>
</evidence>
<comment type="caution">
    <text evidence="9">The sequence shown here is derived from an EMBL/GenBank/DDBJ whole genome shotgun (WGS) entry which is preliminary data.</text>
</comment>
<evidence type="ECO:0000256" key="6">
    <source>
        <dbReference type="ARBA" id="ARBA00048566"/>
    </source>
</evidence>
<dbReference type="GO" id="GO:0009012">
    <property type="term" value="F:aminoglycoside 3''-adenylyltransferase activity"/>
    <property type="evidence" value="ECO:0007669"/>
    <property type="project" value="UniProtKB-EC"/>
</dbReference>
<evidence type="ECO:0000256" key="2">
    <source>
        <dbReference type="ARBA" id="ARBA00023251"/>
    </source>
</evidence>
<dbReference type="SUPFAM" id="SSF81301">
    <property type="entry name" value="Nucleotidyltransferase"/>
    <property type="match status" value="1"/>
</dbReference>
<dbReference type="PIRSF" id="PIRSF000819">
    <property type="entry name" value="Streptomycin_3-adenylyltransf"/>
    <property type="match status" value="1"/>
</dbReference>
<dbReference type="GO" id="GO:0070566">
    <property type="term" value="F:adenylyltransferase activity"/>
    <property type="evidence" value="ECO:0007669"/>
    <property type="project" value="InterPro"/>
</dbReference>
<evidence type="ECO:0000256" key="1">
    <source>
        <dbReference type="ARBA" id="ARBA00022679"/>
    </source>
</evidence>
<dbReference type="Gene3D" id="3.30.460.10">
    <property type="entry name" value="Beta Polymerase, domain 2"/>
    <property type="match status" value="1"/>
</dbReference>
<dbReference type="InterPro" id="IPR025184">
    <property type="entry name" value="AadA_C"/>
</dbReference>
<dbReference type="EC" id="2.7.7.47" evidence="3"/>
<name>A0A7X0MC56_9HYPH</name>
<dbReference type="InterPro" id="IPR002934">
    <property type="entry name" value="Polymerase_NTP_transf_dom"/>
</dbReference>
<evidence type="ECO:0000256" key="5">
    <source>
        <dbReference type="ARBA" id="ARBA00047831"/>
    </source>
</evidence>
<reference evidence="9 10" key="1">
    <citation type="submission" date="2020-08" db="EMBL/GenBank/DDBJ databases">
        <title>Genomic Encyclopedia of Type Strains, Phase IV (KMG-V): Genome sequencing to study the core and pangenomes of soil and plant-associated prokaryotes.</title>
        <authorList>
            <person name="Whitman W."/>
        </authorList>
    </citation>
    <scope>NUCLEOTIDE SEQUENCE [LARGE SCALE GENOMIC DNA]</scope>
    <source>
        <strain evidence="9 10">SEMIA 4060</strain>
    </source>
</reference>
<proteinExistence type="predicted"/>
<gene>
    <name evidence="9" type="ORF">GGD46_002341</name>
</gene>
<dbReference type="Pfam" id="PF01909">
    <property type="entry name" value="NTP_transf_2"/>
    <property type="match status" value="1"/>
</dbReference>
<dbReference type="Proteomes" id="UP000565576">
    <property type="component" value="Unassembled WGS sequence"/>
</dbReference>
<dbReference type="EMBL" id="JACHBG010000004">
    <property type="protein sequence ID" value="MBB6485061.1"/>
    <property type="molecule type" value="Genomic_DNA"/>
</dbReference>
<dbReference type="Pfam" id="PF13427">
    <property type="entry name" value="AadA_C"/>
    <property type="match status" value="1"/>
</dbReference>
<evidence type="ECO:0000256" key="3">
    <source>
        <dbReference type="ARBA" id="ARBA00035126"/>
    </source>
</evidence>
<dbReference type="GO" id="GO:0046677">
    <property type="term" value="P:response to antibiotic"/>
    <property type="evidence" value="ECO:0007669"/>
    <property type="project" value="UniProtKB-KW"/>
</dbReference>
<feature type="domain" description="Adenylyltransferase AadA C-terminal" evidence="8">
    <location>
        <begin position="138"/>
        <end position="237"/>
    </location>
</feature>
<dbReference type="InterPro" id="IPR024172">
    <property type="entry name" value="AadA/Aad9"/>
</dbReference>
<accession>A0A7X0MC56</accession>
<dbReference type="InterPro" id="IPR043519">
    <property type="entry name" value="NT_sf"/>
</dbReference>
<evidence type="ECO:0000259" key="7">
    <source>
        <dbReference type="Pfam" id="PF01909"/>
    </source>
</evidence>
<dbReference type="AlphaFoldDB" id="A0A7X0MC56"/>
<organism evidence="9 10">
    <name type="scientific">Rhizobium lusitanum</name>
    <dbReference type="NCBI Taxonomy" id="293958"/>
    <lineage>
        <taxon>Bacteria</taxon>
        <taxon>Pseudomonadati</taxon>
        <taxon>Pseudomonadota</taxon>
        <taxon>Alphaproteobacteria</taxon>
        <taxon>Hyphomicrobiales</taxon>
        <taxon>Rhizobiaceae</taxon>
        <taxon>Rhizobium/Agrobacterium group</taxon>
        <taxon>Rhizobium</taxon>
    </lineage>
</organism>
<sequence length="247" mass="27297">MSIAKEIFADHLLAMYLHGSAVKDGLRPQSDVDVLTVIARPMTEAMRVELVSALMEVSGPHPASPGGPRCIEFMVFLKADLSEPAFPARSEFVYGEWLREHFEAGGIPEAHADPENTLILAQARQQAQPLLGPELDTILSEISSDQVRLAMREALPALLENLHGDERNVLLTLARMWRTASTNEFVSKDAAADWAISRLPDHVAETLAQARDAYLGKSRDDWADRPQEAQQAAAYLHREVSAQLHSE</sequence>
<dbReference type="CDD" id="cd05403">
    <property type="entry name" value="NT_KNTase_like"/>
    <property type="match status" value="1"/>
</dbReference>
<evidence type="ECO:0000313" key="9">
    <source>
        <dbReference type="EMBL" id="MBB6485061.1"/>
    </source>
</evidence>
<dbReference type="RefSeq" id="WP_246806274.1">
    <property type="nucleotide sequence ID" value="NZ_JACHBG010000004.1"/>
</dbReference>
<evidence type="ECO:0000256" key="4">
    <source>
        <dbReference type="ARBA" id="ARBA00035252"/>
    </source>
</evidence>
<keyword evidence="1 9" id="KW-0808">Transferase</keyword>
<feature type="domain" description="Polymerase nucleotidyl transferase" evidence="7">
    <location>
        <begin position="12"/>
        <end position="44"/>
    </location>
</feature>
<comment type="catalytic activity">
    <reaction evidence="6">
        <text>streptomycin + ATP = 3''-O-adenylylstreptomycin + diphosphate</text>
        <dbReference type="Rhea" id="RHEA:20245"/>
        <dbReference type="ChEBI" id="CHEBI:30616"/>
        <dbReference type="ChEBI" id="CHEBI:33019"/>
        <dbReference type="ChEBI" id="CHEBI:58007"/>
        <dbReference type="ChEBI" id="CHEBI:58605"/>
        <dbReference type="EC" id="2.7.7.47"/>
    </reaction>
</comment>
<keyword evidence="9" id="KW-0548">Nucleotidyltransferase</keyword>
<keyword evidence="2" id="KW-0046">Antibiotic resistance</keyword>
<protein>
    <recommendedName>
        <fullName evidence="4">Aminoglycoside (3'') (9) adenylyltransferase</fullName>
        <ecNumber evidence="3">2.7.7.47</ecNumber>
    </recommendedName>
</protein>